<dbReference type="EMBL" id="CABWIB010000001">
    <property type="protein sequence ID" value="VWL85689.1"/>
    <property type="molecule type" value="Genomic_DNA"/>
</dbReference>
<evidence type="ECO:0000256" key="2">
    <source>
        <dbReference type="ARBA" id="ARBA00011738"/>
    </source>
</evidence>
<feature type="transmembrane region" description="Helical" evidence="14">
    <location>
        <begin position="196"/>
        <end position="216"/>
    </location>
</feature>
<evidence type="ECO:0000256" key="10">
    <source>
        <dbReference type="ARBA" id="ARBA00037387"/>
    </source>
</evidence>
<protein>
    <recommendedName>
        <fullName evidence="12">Ascorbate-specific PTS system EIIC component</fullName>
    </recommendedName>
    <alternativeName>
        <fullName evidence="13">Ascorbate-specific permease IIC component UlaA</fullName>
    </alternativeName>
</protein>
<accession>A0A6I8MEN5</accession>
<evidence type="ECO:0000313" key="15">
    <source>
        <dbReference type="EMBL" id="VWL85689.1"/>
    </source>
</evidence>
<dbReference type="Pfam" id="PF03611">
    <property type="entry name" value="EIIC-GAT"/>
    <property type="match status" value="1"/>
</dbReference>
<keyword evidence="6" id="KW-0598">Phosphotransferase system</keyword>
<comment type="similarity">
    <text evidence="11">Belongs to the UlaA family.</text>
</comment>
<evidence type="ECO:0000256" key="4">
    <source>
        <dbReference type="ARBA" id="ARBA00022475"/>
    </source>
</evidence>
<feature type="transmembrane region" description="Helical" evidence="14">
    <location>
        <begin position="346"/>
        <end position="366"/>
    </location>
</feature>
<dbReference type="PANTHER" id="PTHR33843">
    <property type="entry name" value="ASCORBATE-SPECIFIC PTS SYSTEM EIIC COMPONENT"/>
    <property type="match status" value="1"/>
</dbReference>
<feature type="transmembrane region" description="Helical" evidence="14">
    <location>
        <begin position="440"/>
        <end position="466"/>
    </location>
</feature>
<evidence type="ECO:0000256" key="14">
    <source>
        <dbReference type="SAM" id="Phobius"/>
    </source>
</evidence>
<dbReference type="RefSeq" id="WP_156683664.1">
    <property type="nucleotide sequence ID" value="NZ_CABWIB010000001.1"/>
</dbReference>
<feature type="transmembrane region" description="Helical" evidence="14">
    <location>
        <begin position="372"/>
        <end position="391"/>
    </location>
</feature>
<organism evidence="15 16">
    <name type="scientific">Oceanivirga miroungae</name>
    <dbReference type="NCBI Taxonomy" id="1130046"/>
    <lineage>
        <taxon>Bacteria</taxon>
        <taxon>Fusobacteriati</taxon>
        <taxon>Fusobacteriota</taxon>
        <taxon>Fusobacteriia</taxon>
        <taxon>Fusobacteriales</taxon>
        <taxon>Leptotrichiaceae</taxon>
        <taxon>Oceanivirga</taxon>
    </lineage>
</organism>
<dbReference type="AlphaFoldDB" id="A0A6I8MEN5"/>
<keyword evidence="3" id="KW-0813">Transport</keyword>
<evidence type="ECO:0000256" key="12">
    <source>
        <dbReference type="ARBA" id="ARBA00039702"/>
    </source>
</evidence>
<proteinExistence type="inferred from homology"/>
<dbReference type="GO" id="GO:0005886">
    <property type="term" value="C:plasma membrane"/>
    <property type="evidence" value="ECO:0007669"/>
    <property type="project" value="UniProtKB-SubCell"/>
</dbReference>
<reference evidence="15 16" key="1">
    <citation type="submission" date="2019-10" db="EMBL/GenBank/DDBJ databases">
        <authorList>
            <person name="Blom J."/>
        </authorList>
    </citation>
    <scope>NUCLEOTIDE SEQUENCE [LARGE SCALE GENOMIC DNA]</scope>
    <source>
        <strain evidence="15 16">ES3154-GLU</strain>
    </source>
</reference>
<keyword evidence="7 14" id="KW-0812">Transmembrane</keyword>
<evidence type="ECO:0000256" key="11">
    <source>
        <dbReference type="ARBA" id="ARBA00038218"/>
    </source>
</evidence>
<evidence type="ECO:0000256" key="13">
    <source>
        <dbReference type="ARBA" id="ARBA00042859"/>
    </source>
</evidence>
<name>A0A6I8MEN5_9FUSO</name>
<evidence type="ECO:0000256" key="1">
    <source>
        <dbReference type="ARBA" id="ARBA00004651"/>
    </source>
</evidence>
<feature type="transmembrane region" description="Helical" evidence="14">
    <location>
        <begin position="12"/>
        <end position="35"/>
    </location>
</feature>
<dbReference type="PANTHER" id="PTHR33843:SF4">
    <property type="entry name" value="ASCORBATE-SPECIFIC PTS SYSTEM EIIC COMPONENT"/>
    <property type="match status" value="1"/>
</dbReference>
<feature type="transmembrane region" description="Helical" evidence="14">
    <location>
        <begin position="47"/>
        <end position="71"/>
    </location>
</feature>
<feature type="transmembrane region" description="Helical" evidence="14">
    <location>
        <begin position="285"/>
        <end position="307"/>
    </location>
</feature>
<comment type="subcellular location">
    <subcellularLocation>
        <location evidence="1">Cell membrane</location>
        <topology evidence="1">Multi-pass membrane protein</topology>
    </subcellularLocation>
</comment>
<dbReference type="NCBIfam" id="NF006923">
    <property type="entry name" value="PRK09410.2-1"/>
    <property type="match status" value="1"/>
</dbReference>
<feature type="transmembrane region" description="Helical" evidence="14">
    <location>
        <begin position="109"/>
        <end position="127"/>
    </location>
</feature>
<keyword evidence="8 14" id="KW-1133">Transmembrane helix</keyword>
<evidence type="ECO:0000256" key="6">
    <source>
        <dbReference type="ARBA" id="ARBA00022683"/>
    </source>
</evidence>
<feature type="transmembrane region" description="Helical" evidence="14">
    <location>
        <begin position="148"/>
        <end position="181"/>
    </location>
</feature>
<dbReference type="InterPro" id="IPR004703">
    <property type="entry name" value="PTS_sugar-sp_permease"/>
</dbReference>
<comment type="subunit">
    <text evidence="2">Homodimer.</text>
</comment>
<keyword evidence="16" id="KW-1185">Reference proteome</keyword>
<dbReference type="InterPro" id="IPR051562">
    <property type="entry name" value="Ascorbate-PTS_EIIC"/>
</dbReference>
<dbReference type="Proteomes" id="UP000419017">
    <property type="component" value="Unassembled WGS sequence"/>
</dbReference>
<evidence type="ECO:0000256" key="3">
    <source>
        <dbReference type="ARBA" id="ARBA00022448"/>
    </source>
</evidence>
<keyword evidence="9 14" id="KW-0472">Membrane</keyword>
<evidence type="ECO:0000256" key="8">
    <source>
        <dbReference type="ARBA" id="ARBA00022989"/>
    </source>
</evidence>
<comment type="function">
    <text evidence="10">The phosphoenolpyruvate-dependent sugar phosphotransferase system (sugar PTS), a major carbohydrate active transport system, catalyzes the phosphorylation of incoming sugar substrates concomitantly with their translocation across the cell membrane. The enzyme II UlaABC PTS system is involved in ascorbate transport.</text>
</comment>
<evidence type="ECO:0000256" key="7">
    <source>
        <dbReference type="ARBA" id="ARBA00022692"/>
    </source>
</evidence>
<evidence type="ECO:0000256" key="9">
    <source>
        <dbReference type="ARBA" id="ARBA00023136"/>
    </source>
</evidence>
<feature type="transmembrane region" description="Helical" evidence="14">
    <location>
        <begin position="251"/>
        <end position="273"/>
    </location>
</feature>
<sequence length="497" mass="54664">MLEVLGGIWQIFYANILTKPHFFIGFMVLLGYLLLRKSWYETLSGTIKAIVGFMILSAGSGGLVVSFRPILVGLRDKFHLSAMVIDPYFGQNAVQAGVEKVFGKSFSNVVLLLAIAFITNLILVRFSRITKLRSVFTTGHVQLQQASTAYWLILFALPALVTSDVKLLIVMAVILGLYWAVGSNLLVRYSQELTDGAGFTIAHQQMFGIALFTWLAEKMAKRDRAKGKTSSKRIEDIELPGWMSIFNDNMVATGVLMLMFFGGILLALGKPFLIEAGFMKPGQNLFFYIVETSLKFAVYLAILQLGVRTFISELTQSFKGISDKLLPGAVPGVDCAISYNFGSPNAITIGFLAGAIGQGIAIATLIALKSPVLVVAGFVPVFFDNATIGVYANNKGGLKATLIFPFIAGLCQVFGSAFIASWVGMAAYGGYLGMWDWAVVWPVFTVIMKYLSYAGVALIVIVLILIPQLQYLKDKENYFLITEDFEEYKRRQEEKGE</sequence>
<keyword evidence="4" id="KW-1003">Cell membrane</keyword>
<feature type="transmembrane region" description="Helical" evidence="14">
    <location>
        <begin position="403"/>
        <end position="428"/>
    </location>
</feature>
<evidence type="ECO:0000256" key="5">
    <source>
        <dbReference type="ARBA" id="ARBA00022597"/>
    </source>
</evidence>
<keyword evidence="5" id="KW-0762">Sugar transport</keyword>
<gene>
    <name evidence="15" type="ORF">OMES3154_00975</name>
</gene>
<evidence type="ECO:0000313" key="16">
    <source>
        <dbReference type="Proteomes" id="UP000419017"/>
    </source>
</evidence>
<dbReference type="GO" id="GO:0009401">
    <property type="term" value="P:phosphoenolpyruvate-dependent sugar phosphotransferase system"/>
    <property type="evidence" value="ECO:0007669"/>
    <property type="project" value="UniProtKB-KW"/>
</dbReference>